<reference evidence="3 4" key="1">
    <citation type="journal article" date="2010" name="Science">
        <title>Pathogenicity determinants in smut fungi revealed by genome comparison.</title>
        <authorList>
            <person name="Schirawski J."/>
            <person name="Mannhaupt G."/>
            <person name="Muench K."/>
            <person name="Brefort T."/>
            <person name="Schipper K."/>
            <person name="Doehlemann G."/>
            <person name="Di Stasio M."/>
            <person name="Roessel N."/>
            <person name="Mendoza-Mendoza A."/>
            <person name="Pester D."/>
            <person name="Mueller O."/>
            <person name="Winterberg B."/>
            <person name="Meyer E."/>
            <person name="Ghareeb H."/>
            <person name="Wollenberg T."/>
            <person name="Muensterkoetter M."/>
            <person name="Wong P."/>
            <person name="Walter M."/>
            <person name="Stukenbrock E."/>
            <person name="Gueldener U."/>
            <person name="Kahmann R."/>
        </authorList>
    </citation>
    <scope>NUCLEOTIDE SEQUENCE [LARGE SCALE GENOMIC DNA]</scope>
    <source>
        <strain evidence="4">SRZ2</strain>
    </source>
</reference>
<dbReference type="AlphaFoldDB" id="E6ZW65"/>
<feature type="region of interest" description="Disordered" evidence="1">
    <location>
        <begin position="1"/>
        <end position="25"/>
    </location>
</feature>
<organism evidence="3 4">
    <name type="scientific">Sporisorium reilianum (strain SRZ2)</name>
    <name type="common">Maize head smut fungus</name>
    <dbReference type="NCBI Taxonomy" id="999809"/>
    <lineage>
        <taxon>Eukaryota</taxon>
        <taxon>Fungi</taxon>
        <taxon>Dikarya</taxon>
        <taxon>Basidiomycota</taxon>
        <taxon>Ustilaginomycotina</taxon>
        <taxon>Ustilaginomycetes</taxon>
        <taxon>Ustilaginales</taxon>
        <taxon>Ustilaginaceae</taxon>
        <taxon>Sporisorium</taxon>
    </lineage>
</organism>
<sequence length="610" mass="66923">MPRNTSKKTSRAGRTETAAAHNDHEEKIQRALAEWEAGQHASIGAAAAAHSVAKSTLHDPSKGKQTKQDAHSHQQALSPFNETTLLNHIRHCAAGGFLLNPADVRDFTEYLARGGSGDSGAVKLGHNWVSFFLNRHLSIQSRWSRCLENARIRGTDEDDIRQSFGRLQEVITEYKISSNDIFNMDETGFVFGLGGSQCVIVPGGNPASRFKAQPGNRQNATVIEVISSGGQVLPPLIITKGKLHTVSEQGRMEDIPSTWHFSKGPSGWTDNELAVLWVENVFDANAKLSMPSASRLLIMDGHQSHTSSVFIDALWKRNILPLCLPPHTTHVMQPLDVSIFRQLTAAYRRLVTELAPHVAATGIDKAQFGTLYAQAQEKTLTSAAAKKAFQDTGITTHPVPGKVLNRLAGSANAPRRSSPSRLEALTEMLLPRTLEALETALSAIHNARDARDLQVLKRLILEAFQAEQTEKEAWKVEALVLRAQVERNIAMAKKARPEKGPGDRMILSKDRMISREEAERELAAKQPAIDQAHQRARRRGEHEAAADDGNEVNDDEEEVLPSPSPPPPAPHTFLDDLAAVESLNAVDDGDDDPFGFFETLPVASSSRRRL</sequence>
<gene>
    <name evidence="3" type="ORF">sr11325</name>
</gene>
<evidence type="ECO:0000256" key="1">
    <source>
        <dbReference type="SAM" id="MobiDB-lite"/>
    </source>
</evidence>
<feature type="compositionally biased region" description="Acidic residues" evidence="1">
    <location>
        <begin position="546"/>
        <end position="559"/>
    </location>
</feature>
<dbReference type="VEuPathDB" id="FungiDB:sr11325"/>
<feature type="compositionally biased region" description="Basic residues" evidence="1">
    <location>
        <begin position="1"/>
        <end position="11"/>
    </location>
</feature>
<feature type="region of interest" description="Disordered" evidence="1">
    <location>
        <begin position="53"/>
        <end position="75"/>
    </location>
</feature>
<protein>
    <recommendedName>
        <fullName evidence="2">DDE-1 domain-containing protein</fullName>
    </recommendedName>
</protein>
<dbReference type="EMBL" id="FQ311444">
    <property type="protein sequence ID" value="CBQ71472.1"/>
    <property type="molecule type" value="Genomic_DNA"/>
</dbReference>
<evidence type="ECO:0000259" key="2">
    <source>
        <dbReference type="Pfam" id="PF03184"/>
    </source>
</evidence>
<feature type="region of interest" description="Disordered" evidence="1">
    <location>
        <begin position="518"/>
        <end position="610"/>
    </location>
</feature>
<name>E6ZW65_SPORE</name>
<dbReference type="HOGENOM" id="CLU_013929_21_0_1"/>
<dbReference type="InterPro" id="IPR004875">
    <property type="entry name" value="DDE_SF_endonuclease_dom"/>
</dbReference>
<proteinExistence type="predicted"/>
<accession>E6ZW65</accession>
<dbReference type="InterPro" id="IPR050863">
    <property type="entry name" value="CenT-Element_Derived"/>
</dbReference>
<dbReference type="Pfam" id="PF03184">
    <property type="entry name" value="DDE_1"/>
    <property type="match status" value="1"/>
</dbReference>
<evidence type="ECO:0000313" key="3">
    <source>
        <dbReference type="EMBL" id="CBQ71472.1"/>
    </source>
</evidence>
<keyword evidence="4" id="KW-1185">Reference proteome</keyword>
<dbReference type="eggNOG" id="KOG3105">
    <property type="taxonomic scope" value="Eukaryota"/>
</dbReference>
<dbReference type="GO" id="GO:0003677">
    <property type="term" value="F:DNA binding"/>
    <property type="evidence" value="ECO:0007669"/>
    <property type="project" value="TreeGrafter"/>
</dbReference>
<feature type="compositionally biased region" description="Basic and acidic residues" evidence="1">
    <location>
        <begin position="56"/>
        <end position="72"/>
    </location>
</feature>
<dbReference type="GO" id="GO:0005634">
    <property type="term" value="C:nucleus"/>
    <property type="evidence" value="ECO:0007669"/>
    <property type="project" value="TreeGrafter"/>
</dbReference>
<dbReference type="OrthoDB" id="3265672at2759"/>
<feature type="domain" description="DDE-1" evidence="2">
    <location>
        <begin position="220"/>
        <end position="353"/>
    </location>
</feature>
<dbReference type="Proteomes" id="UP000008867">
    <property type="component" value="Chromosome 22"/>
</dbReference>
<dbReference type="PANTHER" id="PTHR19303">
    <property type="entry name" value="TRANSPOSON"/>
    <property type="match status" value="1"/>
</dbReference>
<evidence type="ECO:0000313" key="4">
    <source>
        <dbReference type="Proteomes" id="UP000008867"/>
    </source>
</evidence>
<dbReference type="PANTHER" id="PTHR19303:SF74">
    <property type="entry name" value="POGO TRANSPOSABLE ELEMENT WITH KRAB DOMAIN"/>
    <property type="match status" value="1"/>
</dbReference>